<reference evidence="2 3" key="1">
    <citation type="submission" date="2016-08" db="EMBL/GenBank/DDBJ databases">
        <authorList>
            <person name="Seilhamer J.J."/>
        </authorList>
    </citation>
    <scope>NUCLEOTIDE SEQUENCE [LARGE SCALE GENOMIC DNA]</scope>
    <source>
        <strain evidence="2 3">DX4</strain>
    </source>
</reference>
<evidence type="ECO:0000256" key="1">
    <source>
        <dbReference type="SAM" id="Phobius"/>
    </source>
</evidence>
<dbReference type="Proteomes" id="UP000094313">
    <property type="component" value="Chromosome"/>
</dbReference>
<keyword evidence="1" id="KW-1133">Transmembrane helix</keyword>
<accession>A0A1D7QAZ1</accession>
<protein>
    <submittedName>
        <fullName evidence="2">Uncharacterized protein</fullName>
    </submittedName>
</protein>
<proteinExistence type="predicted"/>
<evidence type="ECO:0000313" key="3">
    <source>
        <dbReference type="Proteomes" id="UP000094313"/>
    </source>
</evidence>
<sequence>MVKMNCSILLQFIFLNKTYMKKNIQIIFCSCLGMMFLLMFGCKKQELAVESPPNVIDLSIKGTTLTDTLEFLKDGKVIGQTTKSNGDLNVKVIVKGEGAELQIRSKGKEAILSKRMISAAEKLQNITYYFDGDKIFSKVVALSIKGYSGAEELEFVMDGQVLESGSDVINSVLSIGIEADQKRTLQIRKKGTTVPLMDKEIIGAQSAASLTFFYDGTKIFDKIDLAVPTNPANMIVNASFTNKVGVFLGPIDLIFYKGASTGMRPFEFTATTLRIELPADGSFSKNIELPPLPDSGAPNLNVYSFRIVKRGTLTELPYDMTNEFPPARPESGFFAGNITFTAGGAAVFILGDQIIPDDWDGTIIRPTMKDIAPYFK</sequence>
<dbReference type="KEGG" id="psty:BFS30_00775"/>
<gene>
    <name evidence="2" type="ORF">BFS30_00775</name>
</gene>
<dbReference type="EMBL" id="CP017141">
    <property type="protein sequence ID" value="AOM75831.1"/>
    <property type="molecule type" value="Genomic_DNA"/>
</dbReference>
<organism evidence="2 3">
    <name type="scientific">Pedobacter steynii</name>
    <dbReference type="NCBI Taxonomy" id="430522"/>
    <lineage>
        <taxon>Bacteria</taxon>
        <taxon>Pseudomonadati</taxon>
        <taxon>Bacteroidota</taxon>
        <taxon>Sphingobacteriia</taxon>
        <taxon>Sphingobacteriales</taxon>
        <taxon>Sphingobacteriaceae</taxon>
        <taxon>Pedobacter</taxon>
    </lineage>
</organism>
<feature type="transmembrane region" description="Helical" evidence="1">
    <location>
        <begin position="24"/>
        <end position="41"/>
    </location>
</feature>
<keyword evidence="1" id="KW-0472">Membrane</keyword>
<keyword evidence="3" id="KW-1185">Reference proteome</keyword>
<keyword evidence="1" id="KW-0812">Transmembrane</keyword>
<name>A0A1D7QAZ1_9SPHI</name>
<dbReference type="AlphaFoldDB" id="A0A1D7QAZ1"/>
<evidence type="ECO:0000313" key="2">
    <source>
        <dbReference type="EMBL" id="AOM75831.1"/>
    </source>
</evidence>